<accession>A0ABR2HTM4</accession>
<dbReference type="EMBL" id="JAPFFF010000023">
    <property type="protein sequence ID" value="KAK8852457.1"/>
    <property type="molecule type" value="Genomic_DNA"/>
</dbReference>
<keyword evidence="2" id="KW-1185">Reference proteome</keyword>
<evidence type="ECO:0000313" key="2">
    <source>
        <dbReference type="Proteomes" id="UP001470230"/>
    </source>
</evidence>
<sequence>MSKRLRNDPDFFSNEVDNIKRPGDDMQTSYELKPELKWERLQMIESKQYTTDQILAFTLANKADMMLNKGFELLALAIDYAFRALKHDPLCVDSIRVITKIMHKIPQVDHDTIICCYREILYTFRKLTYNDLLFKHPGDAIHQYKLRSYVRLLKDIAYSAITGEKNEVAVFALEEMLRVDNEDYHSARFYLILTYLKIIGRENRIGGVIIKRTEEQLQKLVEASLPHSDGPIFETDKDAFIYRWLQLILAFQKKDEELLIKLAKEEEQKAPNLIRYIFNEVKLQFLQETEEVKKYSEPLHFTLMEWPEFIIKLHNILRTEDKKFNQTVTRFVPSFSDSSSINFKTQMGKMGFDFLERGRNSQRSRQYMKGITLFTMSKRYFVEAMKPSQRWYLNAPFALVSNRGTCAENYKQWALARHDTRFTLFMKPDHVRSYERLPKIAAEFHAKELAAMLEDFVSYVKFDMRNRTMDEWRQLSKKAVALISIEAIVLSRIGKLDDEKINELMKVGIEDMYTSCNAGPDILPPLPWLSDDDNEYI</sequence>
<evidence type="ECO:0000313" key="1">
    <source>
        <dbReference type="EMBL" id="KAK8852457.1"/>
    </source>
</evidence>
<gene>
    <name evidence="1" type="ORF">M9Y10_017433</name>
</gene>
<proteinExistence type="predicted"/>
<protein>
    <submittedName>
        <fullName evidence="1">Uncharacterized protein</fullName>
    </submittedName>
</protein>
<reference evidence="1 2" key="1">
    <citation type="submission" date="2024-04" db="EMBL/GenBank/DDBJ databases">
        <title>Tritrichomonas musculus Genome.</title>
        <authorList>
            <person name="Alves-Ferreira E."/>
            <person name="Grigg M."/>
            <person name="Lorenzi H."/>
            <person name="Galac M."/>
        </authorList>
    </citation>
    <scope>NUCLEOTIDE SEQUENCE [LARGE SCALE GENOMIC DNA]</scope>
    <source>
        <strain evidence="1 2">EAF2021</strain>
    </source>
</reference>
<organism evidence="1 2">
    <name type="scientific">Tritrichomonas musculus</name>
    <dbReference type="NCBI Taxonomy" id="1915356"/>
    <lineage>
        <taxon>Eukaryota</taxon>
        <taxon>Metamonada</taxon>
        <taxon>Parabasalia</taxon>
        <taxon>Tritrichomonadida</taxon>
        <taxon>Tritrichomonadidae</taxon>
        <taxon>Tritrichomonas</taxon>
    </lineage>
</organism>
<comment type="caution">
    <text evidence="1">The sequence shown here is derived from an EMBL/GenBank/DDBJ whole genome shotgun (WGS) entry which is preliminary data.</text>
</comment>
<dbReference type="Proteomes" id="UP001470230">
    <property type="component" value="Unassembled WGS sequence"/>
</dbReference>
<name>A0ABR2HTM4_9EUKA</name>